<dbReference type="AlphaFoldDB" id="A0A6V8KDY1"/>
<keyword evidence="3" id="KW-0784">Thiamine biosynthesis</keyword>
<dbReference type="RefSeq" id="WP_281365031.1">
    <property type="nucleotide sequence ID" value="NZ_BAABGO010000001.1"/>
</dbReference>
<evidence type="ECO:0000256" key="3">
    <source>
        <dbReference type="ARBA" id="ARBA00022977"/>
    </source>
</evidence>
<reference evidence="5 6" key="1">
    <citation type="submission" date="2020-03" db="EMBL/GenBank/DDBJ databases">
        <title>Whole genome shotgun sequence of Phytohabitans houttuyneae NBRC 108639.</title>
        <authorList>
            <person name="Komaki H."/>
            <person name="Tamura T."/>
        </authorList>
    </citation>
    <scope>NUCLEOTIDE SEQUENCE [LARGE SCALE GENOMIC DNA]</scope>
    <source>
        <strain evidence="5 6">NBRC 108639</strain>
    </source>
</reference>
<dbReference type="CDD" id="cd00564">
    <property type="entry name" value="TMP_TenI"/>
    <property type="match status" value="1"/>
</dbReference>
<evidence type="ECO:0000259" key="4">
    <source>
        <dbReference type="Pfam" id="PF02581"/>
    </source>
</evidence>
<dbReference type="EMBL" id="BLPF01000001">
    <property type="protein sequence ID" value="GFJ78975.1"/>
    <property type="molecule type" value="Genomic_DNA"/>
</dbReference>
<accession>A0A6V8KDY1</accession>
<dbReference type="PANTHER" id="PTHR20857:SF15">
    <property type="entry name" value="THIAMINE-PHOSPHATE SYNTHASE"/>
    <property type="match status" value="1"/>
</dbReference>
<evidence type="ECO:0000256" key="2">
    <source>
        <dbReference type="ARBA" id="ARBA00004948"/>
    </source>
</evidence>
<dbReference type="Pfam" id="PF02581">
    <property type="entry name" value="TMP-TENI"/>
    <property type="match status" value="1"/>
</dbReference>
<comment type="caution">
    <text evidence="5">The sequence shown here is derived from an EMBL/GenBank/DDBJ whole genome shotgun (WGS) entry which is preliminary data.</text>
</comment>
<dbReference type="SUPFAM" id="SSF51391">
    <property type="entry name" value="Thiamin phosphate synthase"/>
    <property type="match status" value="1"/>
</dbReference>
<proteinExistence type="predicted"/>
<feature type="domain" description="Thiamine phosphate synthase/TenI" evidence="4">
    <location>
        <begin position="7"/>
        <end position="174"/>
    </location>
</feature>
<evidence type="ECO:0000313" key="6">
    <source>
        <dbReference type="Proteomes" id="UP000482800"/>
    </source>
</evidence>
<comment type="pathway">
    <text evidence="2">Cofactor biosynthesis; thiamine diphosphate biosynthesis.</text>
</comment>
<dbReference type="PANTHER" id="PTHR20857">
    <property type="entry name" value="THIAMINE-PHOSPHATE PYROPHOSPHORYLASE"/>
    <property type="match status" value="1"/>
</dbReference>
<dbReference type="InterPro" id="IPR013785">
    <property type="entry name" value="Aldolase_TIM"/>
</dbReference>
<gene>
    <name evidence="5" type="primary">thiE_1</name>
    <name evidence="5" type="ORF">Phou_031550</name>
</gene>
<dbReference type="GO" id="GO:0005737">
    <property type="term" value="C:cytoplasm"/>
    <property type="evidence" value="ECO:0007669"/>
    <property type="project" value="TreeGrafter"/>
</dbReference>
<reference evidence="5 6" key="2">
    <citation type="submission" date="2020-03" db="EMBL/GenBank/DDBJ databases">
        <authorList>
            <person name="Ichikawa N."/>
            <person name="Kimura A."/>
            <person name="Kitahashi Y."/>
            <person name="Uohara A."/>
        </authorList>
    </citation>
    <scope>NUCLEOTIDE SEQUENCE [LARGE SCALE GENOMIC DNA]</scope>
    <source>
        <strain evidence="5 6">NBRC 108639</strain>
    </source>
</reference>
<dbReference type="Gene3D" id="3.20.20.70">
    <property type="entry name" value="Aldolase class I"/>
    <property type="match status" value="1"/>
</dbReference>
<evidence type="ECO:0000313" key="5">
    <source>
        <dbReference type="EMBL" id="GFJ78975.1"/>
    </source>
</evidence>
<dbReference type="Proteomes" id="UP000482800">
    <property type="component" value="Unassembled WGS sequence"/>
</dbReference>
<evidence type="ECO:0000256" key="1">
    <source>
        <dbReference type="ARBA" id="ARBA00003814"/>
    </source>
</evidence>
<dbReference type="InterPro" id="IPR036206">
    <property type="entry name" value="ThiamineP_synth_sf"/>
</dbReference>
<protein>
    <submittedName>
        <fullName evidence="5">Putative thiamine-phosphate synthase</fullName>
    </submittedName>
</protein>
<comment type="function">
    <text evidence="1">Condenses 4-methyl-5-(beta-hydroxyethyl)thiazole monophosphate (THZ-P) and 2-methyl-4-amino-5-hydroxymethyl pyrimidine pyrophosphate (HMP-PP) to form thiamine monophosphate (TMP).</text>
</comment>
<name>A0A6V8KDY1_9ACTN</name>
<dbReference type="GO" id="GO:0004789">
    <property type="term" value="F:thiamine-phosphate diphosphorylase activity"/>
    <property type="evidence" value="ECO:0007669"/>
    <property type="project" value="TreeGrafter"/>
</dbReference>
<dbReference type="GO" id="GO:0009228">
    <property type="term" value="P:thiamine biosynthetic process"/>
    <property type="evidence" value="ECO:0007669"/>
    <property type="project" value="UniProtKB-KW"/>
</dbReference>
<sequence>MIPAGIVILTDRRMSRRPLVETVAASVEGGARWVVLREKDMDPDERASLAAALRAVLADVGGRLIVAGADPLGGEAVHLASAGPYPPPDLSLVGRSCHDEAELSRLTREHYAIVSPVFPTPSKPGYGPPLGLDGLARLADRSPVPVLALGGVTPDNAADCFAAGAAGVAVMGAVMRADDPVAVVRDLHGATLSVKTPAGQDGVWS</sequence>
<dbReference type="InterPro" id="IPR022998">
    <property type="entry name" value="ThiamineP_synth_TenI"/>
</dbReference>
<keyword evidence="6" id="KW-1185">Reference proteome</keyword>
<organism evidence="5 6">
    <name type="scientific">Phytohabitans houttuyneae</name>
    <dbReference type="NCBI Taxonomy" id="1076126"/>
    <lineage>
        <taxon>Bacteria</taxon>
        <taxon>Bacillati</taxon>
        <taxon>Actinomycetota</taxon>
        <taxon>Actinomycetes</taxon>
        <taxon>Micromonosporales</taxon>
        <taxon>Micromonosporaceae</taxon>
    </lineage>
</organism>